<protein>
    <submittedName>
        <fullName evidence="2">Peroxiredoxin family protein</fullName>
        <ecNumber evidence="2">1.11.1.24</ecNumber>
    </submittedName>
</protein>
<feature type="domain" description="Thioredoxin" evidence="1">
    <location>
        <begin position="4"/>
        <end position="160"/>
    </location>
</feature>
<dbReference type="RefSeq" id="WP_124573288.1">
    <property type="nucleotide sequence ID" value="NZ_JBHTBU010000001.1"/>
</dbReference>
<keyword evidence="2" id="KW-0560">Oxidoreductase</keyword>
<keyword evidence="2" id="KW-0575">Peroxidase</keyword>
<dbReference type="InterPro" id="IPR013766">
    <property type="entry name" value="Thioredoxin_domain"/>
</dbReference>
<dbReference type="Gene3D" id="3.40.30.10">
    <property type="entry name" value="Glutaredoxin"/>
    <property type="match status" value="1"/>
</dbReference>
<keyword evidence="3" id="KW-1185">Reference proteome</keyword>
<name>A0ABW2I605_9BURK</name>
<proteinExistence type="predicted"/>
<reference evidence="3" key="1">
    <citation type="journal article" date="2019" name="Int. J. Syst. Evol. Microbiol.">
        <title>The Global Catalogue of Microorganisms (GCM) 10K type strain sequencing project: providing services to taxonomists for standard genome sequencing and annotation.</title>
        <authorList>
            <consortium name="The Broad Institute Genomics Platform"/>
            <consortium name="The Broad Institute Genome Sequencing Center for Infectious Disease"/>
            <person name="Wu L."/>
            <person name="Ma J."/>
        </authorList>
    </citation>
    <scope>NUCLEOTIDE SEQUENCE [LARGE SCALE GENOMIC DNA]</scope>
    <source>
        <strain evidence="3">KACC 12508</strain>
    </source>
</reference>
<dbReference type="GO" id="GO:0140824">
    <property type="term" value="F:thioredoxin-dependent peroxiredoxin activity"/>
    <property type="evidence" value="ECO:0007669"/>
    <property type="project" value="UniProtKB-EC"/>
</dbReference>
<sequence length="168" mass="19045">MPIGIVGSTAPELKVSYWIDSNGKERHPLKLAELGPDFKVLFFFQNWCPGCHTDGFPQLKRLIDHLEHRGVGFAAIQTVFEGMDTNTKDKILVNQRRHHLKIPFGHDAPLTANLYPATIEDYRSRGTPWFVLINPNNVVIYNDFRLNFEKALMIIKSSSPLDDGSPSL</sequence>
<dbReference type="PROSITE" id="PS51352">
    <property type="entry name" value="THIOREDOXIN_2"/>
    <property type="match status" value="1"/>
</dbReference>
<evidence type="ECO:0000313" key="3">
    <source>
        <dbReference type="Proteomes" id="UP001596542"/>
    </source>
</evidence>
<dbReference type="Proteomes" id="UP001596542">
    <property type="component" value="Unassembled WGS sequence"/>
</dbReference>
<evidence type="ECO:0000313" key="2">
    <source>
        <dbReference type="EMBL" id="MFC7286407.1"/>
    </source>
</evidence>
<dbReference type="SUPFAM" id="SSF52833">
    <property type="entry name" value="Thioredoxin-like"/>
    <property type="match status" value="1"/>
</dbReference>
<dbReference type="Pfam" id="PF00578">
    <property type="entry name" value="AhpC-TSA"/>
    <property type="match status" value="1"/>
</dbReference>
<comment type="caution">
    <text evidence="2">The sequence shown here is derived from an EMBL/GenBank/DDBJ whole genome shotgun (WGS) entry which is preliminary data.</text>
</comment>
<dbReference type="InterPro" id="IPR000866">
    <property type="entry name" value="AhpC/TSA"/>
</dbReference>
<dbReference type="EC" id="1.11.1.24" evidence="2"/>
<gene>
    <name evidence="2" type="ORF">ACFQPC_00005</name>
</gene>
<dbReference type="EMBL" id="JBHTBU010000001">
    <property type="protein sequence ID" value="MFC7286407.1"/>
    <property type="molecule type" value="Genomic_DNA"/>
</dbReference>
<dbReference type="InterPro" id="IPR036249">
    <property type="entry name" value="Thioredoxin-like_sf"/>
</dbReference>
<organism evidence="2 3">
    <name type="scientific">Herminiimonas glaciei</name>
    <dbReference type="NCBI Taxonomy" id="523788"/>
    <lineage>
        <taxon>Bacteria</taxon>
        <taxon>Pseudomonadati</taxon>
        <taxon>Pseudomonadota</taxon>
        <taxon>Betaproteobacteria</taxon>
        <taxon>Burkholderiales</taxon>
        <taxon>Oxalobacteraceae</taxon>
        <taxon>Herminiimonas</taxon>
    </lineage>
</organism>
<accession>A0ABW2I605</accession>
<evidence type="ECO:0000259" key="1">
    <source>
        <dbReference type="PROSITE" id="PS51352"/>
    </source>
</evidence>